<proteinExistence type="predicted"/>
<reference evidence="1" key="1">
    <citation type="submission" date="2021-06" db="EMBL/GenBank/DDBJ databases">
        <authorList>
            <person name="Kallberg Y."/>
            <person name="Tangrot J."/>
            <person name="Rosling A."/>
        </authorList>
    </citation>
    <scope>NUCLEOTIDE SEQUENCE</scope>
    <source>
        <strain evidence="1">BR232B</strain>
    </source>
</reference>
<sequence>MSDTITFTIKKNGYILRREVFIKRPTENQIRESGLVQEGNRNPGKVFEQLITGAVRDLGKAAIDALWRDPKIKAEFKRIVEEALKDKGELRIVHDKLNHSSETDHNQQLRDSYPPLPGRQNTTQVGYPQVTSEQVHSEWHINMPGEVTDHHFYHNGIIPEVYSPAGQNTVAQACYHQFTSEHDINMDANGMGFYNYGGAFHEVVPDAVTQVAHPQVTSEQDINMDVDDEWPMPMDANGMRFYNYGGAFNEVVPDMVAQACHQFTSEQDINMDGGDEWLVPVDANGMGFYNYGGAFNEVVPDMVAQACHQFTLEQGINMGKF</sequence>
<comment type="caution">
    <text evidence="1">The sequence shown here is derived from an EMBL/GenBank/DDBJ whole genome shotgun (WGS) entry which is preliminary data.</text>
</comment>
<gene>
    <name evidence="1" type="ORF">PBRASI_LOCUS1943</name>
</gene>
<dbReference type="EMBL" id="CAJVPI010000139">
    <property type="protein sequence ID" value="CAG8487973.1"/>
    <property type="molecule type" value="Genomic_DNA"/>
</dbReference>
<protein>
    <submittedName>
        <fullName evidence="1">10254_t:CDS:1</fullName>
    </submittedName>
</protein>
<accession>A0A9N8ZBS4</accession>
<evidence type="ECO:0000313" key="1">
    <source>
        <dbReference type="EMBL" id="CAG8487973.1"/>
    </source>
</evidence>
<evidence type="ECO:0000313" key="2">
    <source>
        <dbReference type="Proteomes" id="UP000789739"/>
    </source>
</evidence>
<dbReference type="Proteomes" id="UP000789739">
    <property type="component" value="Unassembled WGS sequence"/>
</dbReference>
<dbReference type="OrthoDB" id="10514837at2759"/>
<organism evidence="1 2">
    <name type="scientific">Paraglomus brasilianum</name>
    <dbReference type="NCBI Taxonomy" id="144538"/>
    <lineage>
        <taxon>Eukaryota</taxon>
        <taxon>Fungi</taxon>
        <taxon>Fungi incertae sedis</taxon>
        <taxon>Mucoromycota</taxon>
        <taxon>Glomeromycotina</taxon>
        <taxon>Glomeromycetes</taxon>
        <taxon>Paraglomerales</taxon>
        <taxon>Paraglomeraceae</taxon>
        <taxon>Paraglomus</taxon>
    </lineage>
</organism>
<dbReference type="AlphaFoldDB" id="A0A9N8ZBS4"/>
<keyword evidence="2" id="KW-1185">Reference proteome</keyword>
<name>A0A9N8ZBS4_9GLOM</name>